<evidence type="ECO:0000256" key="5">
    <source>
        <dbReference type="ARBA" id="ARBA00022525"/>
    </source>
</evidence>
<gene>
    <name evidence="12" type="ORF">GGE60_000920</name>
</gene>
<dbReference type="Proteomes" id="UP000543836">
    <property type="component" value="Unassembled WGS sequence"/>
</dbReference>
<evidence type="ECO:0000259" key="11">
    <source>
        <dbReference type="PROSITE" id="PS50035"/>
    </source>
</evidence>
<organism evidence="12 13">
    <name type="scientific">Rhizobium leucaenae</name>
    <dbReference type="NCBI Taxonomy" id="29450"/>
    <lineage>
        <taxon>Bacteria</taxon>
        <taxon>Pseudomonadati</taxon>
        <taxon>Pseudomonadota</taxon>
        <taxon>Alphaproteobacteria</taxon>
        <taxon>Hyphomicrobiales</taxon>
        <taxon>Rhizobiaceae</taxon>
        <taxon>Rhizobium/Agrobacterium group</taxon>
        <taxon>Rhizobium</taxon>
    </lineage>
</organism>
<feature type="domain" description="PLD phosphodiesterase" evidence="11">
    <location>
        <begin position="143"/>
        <end position="170"/>
    </location>
</feature>
<name>A0A7W7EIW3_9HYPH</name>
<keyword evidence="7 12" id="KW-0378">Hydrolase</keyword>
<dbReference type="Gene3D" id="3.30.870.10">
    <property type="entry name" value="Endonuclease Chain A"/>
    <property type="match status" value="2"/>
</dbReference>
<comment type="subcellular location">
    <subcellularLocation>
        <location evidence="3">Secreted</location>
    </subcellularLocation>
</comment>
<keyword evidence="5" id="KW-0964">Secreted</keyword>
<dbReference type="Pfam" id="PF00614">
    <property type="entry name" value="PLDc"/>
    <property type="match status" value="1"/>
</dbReference>
<evidence type="ECO:0000256" key="10">
    <source>
        <dbReference type="SAM" id="MobiDB-lite"/>
    </source>
</evidence>
<keyword evidence="6" id="KW-0677">Repeat</keyword>
<dbReference type="PANTHER" id="PTHR18896">
    <property type="entry name" value="PHOSPHOLIPASE D"/>
    <property type="match status" value="1"/>
</dbReference>
<reference evidence="12 13" key="1">
    <citation type="submission" date="2020-08" db="EMBL/GenBank/DDBJ databases">
        <title>Genomic Encyclopedia of Type Strains, Phase IV (KMG-V): Genome sequencing to study the core and pangenomes of soil and plant-associated prokaryotes.</title>
        <authorList>
            <person name="Whitman W."/>
        </authorList>
    </citation>
    <scope>NUCLEOTIDE SEQUENCE [LARGE SCALE GENOMIC DNA]</scope>
    <source>
        <strain evidence="12 13">SEMIA 492</strain>
    </source>
</reference>
<dbReference type="CDD" id="cd09143">
    <property type="entry name" value="PLDc_vPLD1_2_like_bac_2"/>
    <property type="match status" value="1"/>
</dbReference>
<feature type="compositionally biased region" description="Basic and acidic residues" evidence="10">
    <location>
        <begin position="1"/>
        <end position="15"/>
    </location>
</feature>
<evidence type="ECO:0000256" key="8">
    <source>
        <dbReference type="ARBA" id="ARBA00023098"/>
    </source>
</evidence>
<dbReference type="GO" id="GO:0009395">
    <property type="term" value="P:phospholipid catabolic process"/>
    <property type="evidence" value="ECO:0007669"/>
    <property type="project" value="TreeGrafter"/>
</dbReference>
<evidence type="ECO:0000256" key="9">
    <source>
        <dbReference type="ARBA" id="ARBA00029594"/>
    </source>
</evidence>
<dbReference type="GO" id="GO:0005576">
    <property type="term" value="C:extracellular region"/>
    <property type="evidence" value="ECO:0007669"/>
    <property type="project" value="UniProtKB-SubCell"/>
</dbReference>
<dbReference type="InterPro" id="IPR001736">
    <property type="entry name" value="PLipase_D/transphosphatidylase"/>
</dbReference>
<dbReference type="EMBL" id="JACIIG010000002">
    <property type="protein sequence ID" value="MBB4566819.1"/>
    <property type="molecule type" value="Genomic_DNA"/>
</dbReference>
<evidence type="ECO:0000256" key="2">
    <source>
        <dbReference type="ARBA" id="ARBA00003145"/>
    </source>
</evidence>
<comment type="catalytic activity">
    <reaction evidence="1">
        <text>a 1,2-diacyl-sn-glycero-3-phosphocholine + H2O = a 1,2-diacyl-sn-glycero-3-phosphate + choline + H(+)</text>
        <dbReference type="Rhea" id="RHEA:14445"/>
        <dbReference type="ChEBI" id="CHEBI:15354"/>
        <dbReference type="ChEBI" id="CHEBI:15377"/>
        <dbReference type="ChEBI" id="CHEBI:15378"/>
        <dbReference type="ChEBI" id="CHEBI:57643"/>
        <dbReference type="ChEBI" id="CHEBI:58608"/>
        <dbReference type="EC" id="3.1.4.4"/>
    </reaction>
</comment>
<dbReference type="SMART" id="SM00155">
    <property type="entry name" value="PLDc"/>
    <property type="match status" value="2"/>
</dbReference>
<comment type="caution">
    <text evidence="12">The sequence shown here is derived from an EMBL/GenBank/DDBJ whole genome shotgun (WGS) entry which is preliminary data.</text>
</comment>
<dbReference type="InterPro" id="IPR015679">
    <property type="entry name" value="PLipase_D_fam"/>
</dbReference>
<sequence>MDGSDKDLSEHDRLSKQRGVNGSAMSPKAEDMRLEGIAAKTAFLINGNAYFSQLAHILRNARRRIWMVGWDFNPDIRLQPENSKETLGDLLHALADANPDLEVRILIWALGPIYSEKSLKVLRKKNFPKNIRIDLRFAVQSALRGCHHQKLVCIDDSVAFIGGIDLTSRRWDTWVHRVRDKLKRDSEGVFYEPLHDLQVMVTGDAARLIASAARRRWTDATGEECRALPAQTVVGWPDDLAASLENVPVRLAITEPATFFRNGLSQGIAVTREVIAKARRQLYIETQYLASFNVAEAIAARLREDNGPEVVIVCTRKSHGLIENFVMGSNRDRIIRRLVNADRHGRLRVFYPVVPDGEKQVELLVHSKLLIADDNLLRIGSSNLNHRSEGLDTECDILFQAPRPAHRLAIGELRNMLVAEYLGCSAGAVRNAFQRTGSLIAAIAELNVGARCLKPFATTCEKTKPIAGTALFDPARPLGRLGSRRLVGHLRRILRSS</sequence>
<accession>A0A7W7EIW3</accession>
<dbReference type="PROSITE" id="PS50035">
    <property type="entry name" value="PLD"/>
    <property type="match status" value="2"/>
</dbReference>
<evidence type="ECO:0000256" key="1">
    <source>
        <dbReference type="ARBA" id="ARBA00000798"/>
    </source>
</evidence>
<evidence type="ECO:0000256" key="6">
    <source>
        <dbReference type="ARBA" id="ARBA00022737"/>
    </source>
</evidence>
<evidence type="ECO:0000256" key="7">
    <source>
        <dbReference type="ARBA" id="ARBA00022801"/>
    </source>
</evidence>
<feature type="domain" description="PLD phosphodiesterase" evidence="11">
    <location>
        <begin position="361"/>
        <end position="388"/>
    </location>
</feature>
<keyword evidence="8" id="KW-0443">Lipid metabolism</keyword>
<feature type="region of interest" description="Disordered" evidence="10">
    <location>
        <begin position="1"/>
        <end position="27"/>
    </location>
</feature>
<evidence type="ECO:0000313" key="12">
    <source>
        <dbReference type="EMBL" id="MBB4566819.1"/>
    </source>
</evidence>
<dbReference type="CDD" id="cd09140">
    <property type="entry name" value="PLDc_vPLD1_2_like_bac_1"/>
    <property type="match status" value="1"/>
</dbReference>
<dbReference type="Pfam" id="PF13091">
    <property type="entry name" value="PLDc_2"/>
    <property type="match status" value="1"/>
</dbReference>
<dbReference type="GO" id="GO:0004630">
    <property type="term" value="F:phospholipase D activity"/>
    <property type="evidence" value="ECO:0007669"/>
    <property type="project" value="UniProtKB-EC"/>
</dbReference>
<dbReference type="PANTHER" id="PTHR18896:SF76">
    <property type="entry name" value="PHOSPHOLIPASE"/>
    <property type="match status" value="1"/>
</dbReference>
<evidence type="ECO:0000256" key="4">
    <source>
        <dbReference type="ARBA" id="ARBA00018392"/>
    </source>
</evidence>
<dbReference type="SUPFAM" id="SSF56024">
    <property type="entry name" value="Phospholipase D/nuclease"/>
    <property type="match status" value="2"/>
</dbReference>
<protein>
    <recommendedName>
        <fullName evidence="4">Phospholipase D</fullName>
    </recommendedName>
    <alternativeName>
        <fullName evidence="9">Choline phosphatase</fullName>
    </alternativeName>
</protein>
<evidence type="ECO:0000313" key="13">
    <source>
        <dbReference type="Proteomes" id="UP000543836"/>
    </source>
</evidence>
<evidence type="ECO:0000256" key="3">
    <source>
        <dbReference type="ARBA" id="ARBA00004613"/>
    </source>
</evidence>
<dbReference type="InterPro" id="IPR025202">
    <property type="entry name" value="PLD-like_dom"/>
</dbReference>
<dbReference type="AlphaFoldDB" id="A0A7W7EIW3"/>
<keyword evidence="13" id="KW-1185">Reference proteome</keyword>
<comment type="function">
    <text evidence="2">Could be a virulence factor.</text>
</comment>
<proteinExistence type="predicted"/>